<dbReference type="Gene3D" id="3.30.300.210">
    <property type="entry name" value="Nutrient germinant receptor protein C, domain 3"/>
    <property type="match status" value="1"/>
</dbReference>
<evidence type="ECO:0000256" key="3">
    <source>
        <dbReference type="ARBA" id="ARBA00022544"/>
    </source>
</evidence>
<dbReference type="GO" id="GO:0009847">
    <property type="term" value="P:spore germination"/>
    <property type="evidence" value="ECO:0007669"/>
    <property type="project" value="InterPro"/>
</dbReference>
<dbReference type="EMBL" id="QLUW01000001">
    <property type="protein sequence ID" value="RAP78639.1"/>
    <property type="molecule type" value="Genomic_DNA"/>
</dbReference>
<dbReference type="OrthoDB" id="2370124at2"/>
<gene>
    <name evidence="10" type="ORF">DL346_03590</name>
</gene>
<reference evidence="10 11" key="1">
    <citation type="submission" date="2018-06" db="EMBL/GenBank/DDBJ databases">
        <title>Paenibacillus montanisoli sp. nov., isolated from mountain area soil.</title>
        <authorList>
            <person name="Wu M."/>
        </authorList>
    </citation>
    <scope>NUCLEOTIDE SEQUENCE [LARGE SCALE GENOMIC DNA]</scope>
    <source>
        <strain evidence="10 11">RA17</strain>
    </source>
</reference>
<evidence type="ECO:0000256" key="5">
    <source>
        <dbReference type="ARBA" id="ARBA00023136"/>
    </source>
</evidence>
<keyword evidence="6" id="KW-0564">Palmitate</keyword>
<dbReference type="InterPro" id="IPR046953">
    <property type="entry name" value="Spore_GerAC-like_C"/>
</dbReference>
<keyword evidence="11" id="KW-1185">Reference proteome</keyword>
<comment type="similarity">
    <text evidence="2">Belongs to the GerABKC lipoprotein family.</text>
</comment>
<keyword evidence="4" id="KW-0732">Signal</keyword>
<comment type="caution">
    <text evidence="10">The sequence shown here is derived from an EMBL/GenBank/DDBJ whole genome shotgun (WGS) entry which is preliminary data.</text>
</comment>
<keyword evidence="7" id="KW-0449">Lipoprotein</keyword>
<dbReference type="AlphaFoldDB" id="A0A328U7T6"/>
<proteinExistence type="inferred from homology"/>
<keyword evidence="5" id="KW-0472">Membrane</keyword>
<sequence length="401" mass="44209">MAGKSLLHYDRGGTFTAVVRVFPDNCRREGGVDMKRGIKFAACLSLLPMLLTGCWDIQNLTNKKLVNGLSLDLVGNDQMMGTIRTIVLESKGGGQFDAKDEVIKAVGASVYLIGYKIDNMLPGTLEASKTHVVIIGEELAKKGVMAPLEPFYRNPKFFLKADLIISKGMASEVLSFNKIDNSPVAFGIKQILHSAARKTVVPKQTLYSLWSEVSTQGEDAIVPMIRKVNETALTVDGICLFDGDRYSGVTLERADSTILLLMDGTLNAQATMNIPIEQGMSTILVRKLKRSIHVTANGSTGKIECSVHVDLYGAIASLPSRMDREIDRKQVNQEMADWLNKESSVVTAKLRQANCDALGIGRRLRVKYPELWRSMDREQKYQNVVIKPSFTVHINSTGVLN</sequence>
<keyword evidence="3" id="KW-0309">Germination</keyword>
<dbReference type="GO" id="GO:0016020">
    <property type="term" value="C:membrane"/>
    <property type="evidence" value="ECO:0007669"/>
    <property type="project" value="UniProtKB-SubCell"/>
</dbReference>
<evidence type="ECO:0000256" key="6">
    <source>
        <dbReference type="ARBA" id="ARBA00023139"/>
    </source>
</evidence>
<name>A0A328U7T6_9BACL</name>
<evidence type="ECO:0000256" key="2">
    <source>
        <dbReference type="ARBA" id="ARBA00007886"/>
    </source>
</evidence>
<protein>
    <recommendedName>
        <fullName evidence="12">Ger(X)C family spore germination protein</fullName>
    </recommendedName>
</protein>
<accession>A0A328U7T6</accession>
<feature type="domain" description="Spore germination GerAC-like C-terminal" evidence="8">
    <location>
        <begin position="236"/>
        <end position="398"/>
    </location>
</feature>
<dbReference type="InterPro" id="IPR008844">
    <property type="entry name" value="Spore_GerAC-like"/>
</dbReference>
<evidence type="ECO:0000259" key="8">
    <source>
        <dbReference type="Pfam" id="PF05504"/>
    </source>
</evidence>
<evidence type="ECO:0000313" key="10">
    <source>
        <dbReference type="EMBL" id="RAP78639.1"/>
    </source>
</evidence>
<evidence type="ECO:0000259" key="9">
    <source>
        <dbReference type="Pfam" id="PF25198"/>
    </source>
</evidence>
<comment type="subcellular location">
    <subcellularLocation>
        <location evidence="1">Membrane</location>
        <topology evidence="1">Lipid-anchor</topology>
    </subcellularLocation>
</comment>
<dbReference type="PANTHER" id="PTHR35789">
    <property type="entry name" value="SPORE GERMINATION PROTEIN B3"/>
    <property type="match status" value="1"/>
</dbReference>
<evidence type="ECO:0000256" key="1">
    <source>
        <dbReference type="ARBA" id="ARBA00004635"/>
    </source>
</evidence>
<dbReference type="Proteomes" id="UP000249260">
    <property type="component" value="Unassembled WGS sequence"/>
</dbReference>
<dbReference type="PANTHER" id="PTHR35789:SF1">
    <property type="entry name" value="SPORE GERMINATION PROTEIN B3"/>
    <property type="match status" value="1"/>
</dbReference>
<evidence type="ECO:0000256" key="4">
    <source>
        <dbReference type="ARBA" id="ARBA00022729"/>
    </source>
</evidence>
<dbReference type="Pfam" id="PF05504">
    <property type="entry name" value="Spore_GerAC"/>
    <property type="match status" value="1"/>
</dbReference>
<dbReference type="InterPro" id="IPR038501">
    <property type="entry name" value="Spore_GerAC_C_sf"/>
</dbReference>
<organism evidence="10 11">
    <name type="scientific">Paenibacillus montanisoli</name>
    <dbReference type="NCBI Taxonomy" id="2081970"/>
    <lineage>
        <taxon>Bacteria</taxon>
        <taxon>Bacillati</taxon>
        <taxon>Bacillota</taxon>
        <taxon>Bacilli</taxon>
        <taxon>Bacillales</taxon>
        <taxon>Paenibacillaceae</taxon>
        <taxon>Paenibacillus</taxon>
    </lineage>
</organism>
<evidence type="ECO:0008006" key="12">
    <source>
        <dbReference type="Google" id="ProtNLM"/>
    </source>
</evidence>
<evidence type="ECO:0000256" key="7">
    <source>
        <dbReference type="ARBA" id="ARBA00023288"/>
    </source>
</evidence>
<dbReference type="InterPro" id="IPR057336">
    <property type="entry name" value="GerAC_N"/>
</dbReference>
<evidence type="ECO:0000313" key="11">
    <source>
        <dbReference type="Proteomes" id="UP000249260"/>
    </source>
</evidence>
<dbReference type="NCBIfam" id="TIGR02887">
    <property type="entry name" value="spore_ger_x_C"/>
    <property type="match status" value="1"/>
</dbReference>
<dbReference type="Pfam" id="PF25198">
    <property type="entry name" value="Spore_GerAC_N"/>
    <property type="match status" value="1"/>
</dbReference>
<feature type="domain" description="Spore germination protein N-terminal" evidence="9">
    <location>
        <begin position="56"/>
        <end position="226"/>
    </location>
</feature>